<keyword evidence="13" id="KW-1185">Reference proteome</keyword>
<keyword evidence="5" id="KW-0547">Nucleotide-binding</keyword>
<name>A0A316DY18_9BACL</name>
<dbReference type="InterPro" id="IPR017871">
    <property type="entry name" value="ABC_transporter-like_CS"/>
</dbReference>
<dbReference type="SUPFAM" id="SSF52540">
    <property type="entry name" value="P-loop containing nucleoside triphosphate hydrolases"/>
    <property type="match status" value="1"/>
</dbReference>
<dbReference type="GO" id="GO:0005886">
    <property type="term" value="C:plasma membrane"/>
    <property type="evidence" value="ECO:0007669"/>
    <property type="project" value="UniProtKB-SubCell"/>
</dbReference>
<proteinExistence type="predicted"/>
<dbReference type="InterPro" id="IPR003439">
    <property type="entry name" value="ABC_transporter-like_ATP-bd"/>
</dbReference>
<sequence>MSGQAETTQGIGLRDVLQSFRHWGNLFALIWGASPGYLIRIVMLYLLLGIVPILSLVATQQLINGVVTGVSAGGKQALGAFAWYVGVLVFKQGLSLAQAYYEGLFQQLIANTVQGKVMEKAVTLGLADIENTQVQEQLKRAQQDVMFRPYQMFTQMLGVINHLVTLVSTVLLLIVWKWWVVLVVAATTGISFFTMLSINREQFLISYERASKHREAWYYGFVLTHDKAVKEVRLFQLGSFFLDKFKAIYQDFYLVDRRMAKKRLIWSSAYQGLNLLSLAGMIYLAVREAFQKLIQVGDLYGYVQAITLTQSSAQTVFSNVLAICQHNLYIEQLFVFLALPSSEPALRLADASGQEQQSLETIETFEFRNVSFRYPGTERDVLRNVSFTLRRGECIAVVGRNGSGKSTLAKLMTQLYEGYEGEILVNGSQTSAWGVAQLQKRIGVLFQDFMQYEMSVRHNIGFGNTLVLAQDDKLLEASDRTGIGSFVRNLPKQLNTELGRWLVNGEQLSGGQWQRIAIARAFVREADLYVLDEPNAALDPIAESEVFEKIRDLLRDRLGLFIAHRLTSARFANQILVMEDGAVIEQGTHDELMARNGQYAEMYRVQMKLYEVKT</sequence>
<evidence type="ECO:0000313" key="12">
    <source>
        <dbReference type="EMBL" id="PWK15011.1"/>
    </source>
</evidence>
<keyword evidence="6 12" id="KW-0067">ATP-binding</keyword>
<organism evidence="12 13">
    <name type="scientific">Tumebacillus permanentifrigoris</name>
    <dbReference type="NCBI Taxonomy" id="378543"/>
    <lineage>
        <taxon>Bacteria</taxon>
        <taxon>Bacillati</taxon>
        <taxon>Bacillota</taxon>
        <taxon>Bacilli</taxon>
        <taxon>Bacillales</taxon>
        <taxon>Alicyclobacillaceae</taxon>
        <taxon>Tumebacillus</taxon>
    </lineage>
</organism>
<reference evidence="12 13" key="1">
    <citation type="submission" date="2018-05" db="EMBL/GenBank/DDBJ databases">
        <title>Genomic Encyclopedia of Type Strains, Phase IV (KMG-IV): sequencing the most valuable type-strain genomes for metagenomic binning, comparative biology and taxonomic classification.</title>
        <authorList>
            <person name="Goeker M."/>
        </authorList>
    </citation>
    <scope>NUCLEOTIDE SEQUENCE [LARGE SCALE GENOMIC DNA]</scope>
    <source>
        <strain evidence="12 13">DSM 18773</strain>
    </source>
</reference>
<protein>
    <submittedName>
        <fullName evidence="12">ATP-binding cassette subfamily B protein</fullName>
    </submittedName>
</protein>
<dbReference type="OrthoDB" id="1240423at2"/>
<keyword evidence="3" id="KW-1003">Cell membrane</keyword>
<comment type="caution">
    <text evidence="12">The sequence shown here is derived from an EMBL/GenBank/DDBJ whole genome shotgun (WGS) entry which is preliminary data.</text>
</comment>
<evidence type="ECO:0000256" key="2">
    <source>
        <dbReference type="ARBA" id="ARBA00022448"/>
    </source>
</evidence>
<evidence type="ECO:0000313" key="13">
    <source>
        <dbReference type="Proteomes" id="UP000245634"/>
    </source>
</evidence>
<dbReference type="InterPro" id="IPR039421">
    <property type="entry name" value="Type_1_exporter"/>
</dbReference>
<keyword evidence="2" id="KW-0813">Transport</keyword>
<keyword evidence="8 9" id="KW-0472">Membrane</keyword>
<dbReference type="PROSITE" id="PS50929">
    <property type="entry name" value="ABC_TM1F"/>
    <property type="match status" value="1"/>
</dbReference>
<dbReference type="Gene3D" id="1.20.1560.10">
    <property type="entry name" value="ABC transporter type 1, transmembrane domain"/>
    <property type="match status" value="1"/>
</dbReference>
<evidence type="ECO:0000256" key="3">
    <source>
        <dbReference type="ARBA" id="ARBA00022475"/>
    </source>
</evidence>
<dbReference type="GO" id="GO:0016887">
    <property type="term" value="F:ATP hydrolysis activity"/>
    <property type="evidence" value="ECO:0007669"/>
    <property type="project" value="InterPro"/>
</dbReference>
<dbReference type="InterPro" id="IPR036640">
    <property type="entry name" value="ABC1_TM_sf"/>
</dbReference>
<feature type="transmembrane region" description="Helical" evidence="9">
    <location>
        <begin position="156"/>
        <end position="174"/>
    </location>
</feature>
<comment type="subcellular location">
    <subcellularLocation>
        <location evidence="1">Cell membrane</location>
        <topology evidence="1">Multi-pass membrane protein</topology>
    </subcellularLocation>
</comment>
<dbReference type="PANTHER" id="PTHR43394">
    <property type="entry name" value="ATP-DEPENDENT PERMEASE MDL1, MITOCHONDRIAL"/>
    <property type="match status" value="1"/>
</dbReference>
<dbReference type="GO" id="GO:0015421">
    <property type="term" value="F:ABC-type oligopeptide transporter activity"/>
    <property type="evidence" value="ECO:0007669"/>
    <property type="project" value="TreeGrafter"/>
</dbReference>
<feature type="transmembrane region" description="Helical" evidence="9">
    <location>
        <begin position="37"/>
        <end position="58"/>
    </location>
</feature>
<evidence type="ECO:0000256" key="7">
    <source>
        <dbReference type="ARBA" id="ARBA00022989"/>
    </source>
</evidence>
<evidence type="ECO:0000256" key="6">
    <source>
        <dbReference type="ARBA" id="ARBA00022840"/>
    </source>
</evidence>
<evidence type="ECO:0000256" key="1">
    <source>
        <dbReference type="ARBA" id="ARBA00004651"/>
    </source>
</evidence>
<dbReference type="Pfam" id="PF00005">
    <property type="entry name" value="ABC_tran"/>
    <property type="match status" value="1"/>
</dbReference>
<feature type="transmembrane region" description="Helical" evidence="9">
    <location>
        <begin position="180"/>
        <end position="199"/>
    </location>
</feature>
<dbReference type="RefSeq" id="WP_109687486.1">
    <property type="nucleotide sequence ID" value="NZ_QGGL01000004.1"/>
</dbReference>
<evidence type="ECO:0000256" key="4">
    <source>
        <dbReference type="ARBA" id="ARBA00022692"/>
    </source>
</evidence>
<keyword evidence="7 9" id="KW-1133">Transmembrane helix</keyword>
<dbReference type="GO" id="GO:0005524">
    <property type="term" value="F:ATP binding"/>
    <property type="evidence" value="ECO:0007669"/>
    <property type="project" value="UniProtKB-KW"/>
</dbReference>
<feature type="domain" description="ABC transporter" evidence="10">
    <location>
        <begin position="365"/>
        <end position="605"/>
    </location>
</feature>
<dbReference type="EMBL" id="QGGL01000004">
    <property type="protein sequence ID" value="PWK15011.1"/>
    <property type="molecule type" value="Genomic_DNA"/>
</dbReference>
<feature type="domain" description="ABC transmembrane type-1" evidence="11">
    <location>
        <begin position="41"/>
        <end position="320"/>
    </location>
</feature>
<dbReference type="PANTHER" id="PTHR43394:SF1">
    <property type="entry name" value="ATP-BINDING CASSETTE SUB-FAMILY B MEMBER 10, MITOCHONDRIAL"/>
    <property type="match status" value="1"/>
</dbReference>
<keyword evidence="4 9" id="KW-0812">Transmembrane</keyword>
<gene>
    <name evidence="12" type="ORF">C7459_104217</name>
</gene>
<dbReference type="AlphaFoldDB" id="A0A316DY18"/>
<evidence type="ECO:0000256" key="9">
    <source>
        <dbReference type="SAM" id="Phobius"/>
    </source>
</evidence>
<dbReference type="PROSITE" id="PS00211">
    <property type="entry name" value="ABC_TRANSPORTER_1"/>
    <property type="match status" value="1"/>
</dbReference>
<dbReference type="InterPro" id="IPR011527">
    <property type="entry name" value="ABC1_TM_dom"/>
</dbReference>
<evidence type="ECO:0000256" key="5">
    <source>
        <dbReference type="ARBA" id="ARBA00022741"/>
    </source>
</evidence>
<dbReference type="PROSITE" id="PS50893">
    <property type="entry name" value="ABC_TRANSPORTER_2"/>
    <property type="match status" value="1"/>
</dbReference>
<dbReference type="Proteomes" id="UP000245634">
    <property type="component" value="Unassembled WGS sequence"/>
</dbReference>
<feature type="transmembrane region" description="Helical" evidence="9">
    <location>
        <begin position="264"/>
        <end position="286"/>
    </location>
</feature>
<evidence type="ECO:0000259" key="11">
    <source>
        <dbReference type="PROSITE" id="PS50929"/>
    </source>
</evidence>
<evidence type="ECO:0000256" key="8">
    <source>
        <dbReference type="ARBA" id="ARBA00023136"/>
    </source>
</evidence>
<dbReference type="InterPro" id="IPR003593">
    <property type="entry name" value="AAA+_ATPase"/>
</dbReference>
<dbReference type="Gene3D" id="3.40.50.300">
    <property type="entry name" value="P-loop containing nucleotide triphosphate hydrolases"/>
    <property type="match status" value="1"/>
</dbReference>
<dbReference type="SMART" id="SM00382">
    <property type="entry name" value="AAA"/>
    <property type="match status" value="1"/>
</dbReference>
<dbReference type="SUPFAM" id="SSF90123">
    <property type="entry name" value="ABC transporter transmembrane region"/>
    <property type="match status" value="1"/>
</dbReference>
<evidence type="ECO:0000259" key="10">
    <source>
        <dbReference type="PROSITE" id="PS50893"/>
    </source>
</evidence>
<dbReference type="InterPro" id="IPR027417">
    <property type="entry name" value="P-loop_NTPase"/>
</dbReference>
<dbReference type="FunFam" id="3.40.50.300:FF:000221">
    <property type="entry name" value="Multidrug ABC transporter ATP-binding protein"/>
    <property type="match status" value="1"/>
</dbReference>
<accession>A0A316DY18</accession>